<dbReference type="PANTHER" id="PTHR32305">
    <property type="match status" value="1"/>
</dbReference>
<keyword evidence="2" id="KW-1185">Reference proteome</keyword>
<dbReference type="InterPro" id="IPR050708">
    <property type="entry name" value="T6SS_VgrG/RHS"/>
</dbReference>
<name>A0A4Q1D0P2_9BACT</name>
<dbReference type="RefSeq" id="WP_164974336.1">
    <property type="nucleotide sequence ID" value="NZ_SDHZ01000007.1"/>
</dbReference>
<evidence type="ECO:0000313" key="2">
    <source>
        <dbReference type="Proteomes" id="UP000290545"/>
    </source>
</evidence>
<dbReference type="Proteomes" id="UP000290545">
    <property type="component" value="Unassembled WGS sequence"/>
</dbReference>
<feature type="non-terminal residue" evidence="1">
    <location>
        <position position="1"/>
    </location>
</feature>
<comment type="caution">
    <text evidence="1">The sequence shown here is derived from an EMBL/GenBank/DDBJ whole genome shotgun (WGS) entry which is preliminary data.</text>
</comment>
<protein>
    <submittedName>
        <fullName evidence="1">RHS repeat-associated core domain-containing protein</fullName>
    </submittedName>
</protein>
<dbReference type="Gene3D" id="2.180.10.10">
    <property type="entry name" value="RHS repeat-associated core"/>
    <property type="match status" value="1"/>
</dbReference>
<reference evidence="1 2" key="1">
    <citation type="submission" date="2019-01" db="EMBL/GenBank/DDBJ databases">
        <title>Filimonas sp. strain TTM-71.</title>
        <authorList>
            <person name="Chen W.-M."/>
        </authorList>
    </citation>
    <scope>NUCLEOTIDE SEQUENCE [LARGE SCALE GENOMIC DNA]</scope>
    <source>
        <strain evidence="1 2">TTM-71</strain>
    </source>
</reference>
<dbReference type="PANTHER" id="PTHR32305:SF15">
    <property type="entry name" value="PROTEIN RHSA-RELATED"/>
    <property type="match status" value="1"/>
</dbReference>
<dbReference type="AlphaFoldDB" id="A0A4Q1D0P2"/>
<organism evidence="1 2">
    <name type="scientific">Filimonas effusa</name>
    <dbReference type="NCBI Taxonomy" id="2508721"/>
    <lineage>
        <taxon>Bacteria</taxon>
        <taxon>Pseudomonadati</taxon>
        <taxon>Bacteroidota</taxon>
        <taxon>Chitinophagia</taxon>
        <taxon>Chitinophagales</taxon>
        <taxon>Chitinophagaceae</taxon>
        <taxon>Filimonas</taxon>
    </lineage>
</organism>
<gene>
    <name evidence="1" type="ORF">ESB13_23570</name>
</gene>
<dbReference type="InterPro" id="IPR022385">
    <property type="entry name" value="Rhs_assc_core"/>
</dbReference>
<accession>A0A4Q1D0P2</accession>
<dbReference type="EMBL" id="SDHZ01000007">
    <property type="protein sequence ID" value="RXK80481.1"/>
    <property type="molecule type" value="Genomic_DNA"/>
</dbReference>
<proteinExistence type="predicted"/>
<dbReference type="NCBIfam" id="TIGR03696">
    <property type="entry name" value="Rhs_assc_core"/>
    <property type="match status" value="1"/>
</dbReference>
<evidence type="ECO:0000313" key="1">
    <source>
        <dbReference type="EMBL" id="RXK80481.1"/>
    </source>
</evidence>
<sequence length="422" mass="45477">GSNYVANGSKPKAYLNYVLFDEQFNIVWTGDSYNSGFSQVGDDGVFTSHEVVGREMKKSGYLYIYVSNETPNIDVFFDNVQVSHERGALLEETHYYPFGLEMKGISSRAAGKLENRLKYNGKELQGEEFSDGQGLELYDYGARMQDPQIGRWHTVDPKAGTSRRWSVYNYAYDNPLRFLDPDGLEAKDWIRYRDQNGNLNVGWAKDINSQAQAEVWAKNQGKDANGNQKITEVKDIGKTGVVKQGYTDDNGQRQSYQLNADGTRTPMVDGKPVTTTADAANAEPGNVSNSGVNNANKELADKLGDAGKVNDALANTAGVAIEEGFKAAEAASSSTAFGNGARVIGNANKVLGVLGVGVTVAQAMVEGPQIKHGIDVMMGALSLGLPPPFGTVIGVSWFAANLISLGVNGKSVSENIQSALTN</sequence>